<feature type="region of interest" description="Disordered" evidence="1">
    <location>
        <begin position="1"/>
        <end position="21"/>
    </location>
</feature>
<sequence length="101" mass="11896">MQDKSPLSEKEGKKGKKVKSKIADYTKSTGSNLWRWVLRSGAWKMRKLGARVAWGKKSWEYENALRLEMGNFPYFAPKTMQEKQMFSQLRVLLKYSCRNDQ</sequence>
<reference evidence="2" key="1">
    <citation type="submission" date="2020-07" db="EMBL/GenBank/DDBJ databases">
        <title>Multicomponent nature underlies the extraordinary mechanical properties of spider dragline silk.</title>
        <authorList>
            <person name="Kono N."/>
            <person name="Nakamura H."/>
            <person name="Mori M."/>
            <person name="Yoshida Y."/>
            <person name="Ohtoshi R."/>
            <person name="Malay A.D."/>
            <person name="Moran D.A.P."/>
            <person name="Tomita M."/>
            <person name="Numata K."/>
            <person name="Arakawa K."/>
        </authorList>
    </citation>
    <scope>NUCLEOTIDE SEQUENCE</scope>
</reference>
<proteinExistence type="predicted"/>
<dbReference type="Proteomes" id="UP000887116">
    <property type="component" value="Unassembled WGS sequence"/>
</dbReference>
<comment type="caution">
    <text evidence="2">The sequence shown here is derived from an EMBL/GenBank/DDBJ whole genome shotgun (WGS) entry which is preliminary data.</text>
</comment>
<evidence type="ECO:0000313" key="3">
    <source>
        <dbReference type="Proteomes" id="UP000887116"/>
    </source>
</evidence>
<dbReference type="AlphaFoldDB" id="A0A8X6GMF8"/>
<organism evidence="2 3">
    <name type="scientific">Trichonephila clavata</name>
    <name type="common">Joro spider</name>
    <name type="synonym">Nephila clavata</name>
    <dbReference type="NCBI Taxonomy" id="2740835"/>
    <lineage>
        <taxon>Eukaryota</taxon>
        <taxon>Metazoa</taxon>
        <taxon>Ecdysozoa</taxon>
        <taxon>Arthropoda</taxon>
        <taxon>Chelicerata</taxon>
        <taxon>Arachnida</taxon>
        <taxon>Araneae</taxon>
        <taxon>Araneomorphae</taxon>
        <taxon>Entelegynae</taxon>
        <taxon>Araneoidea</taxon>
        <taxon>Nephilidae</taxon>
        <taxon>Trichonephila</taxon>
    </lineage>
</organism>
<accession>A0A8X6GMF8</accession>
<evidence type="ECO:0000313" key="2">
    <source>
        <dbReference type="EMBL" id="GFR07322.1"/>
    </source>
</evidence>
<gene>
    <name evidence="2" type="ORF">TNCT_88131</name>
</gene>
<protein>
    <submittedName>
        <fullName evidence="2">Uncharacterized protein</fullName>
    </submittedName>
</protein>
<keyword evidence="3" id="KW-1185">Reference proteome</keyword>
<evidence type="ECO:0000256" key="1">
    <source>
        <dbReference type="SAM" id="MobiDB-lite"/>
    </source>
</evidence>
<feature type="compositionally biased region" description="Basic and acidic residues" evidence="1">
    <location>
        <begin position="1"/>
        <end position="12"/>
    </location>
</feature>
<dbReference type="EMBL" id="BMAO01035980">
    <property type="protein sequence ID" value="GFR07322.1"/>
    <property type="molecule type" value="Genomic_DNA"/>
</dbReference>
<name>A0A8X6GMF8_TRICU</name>